<evidence type="ECO:0000313" key="1">
    <source>
        <dbReference type="EMBL" id="KAJ56027.1"/>
    </source>
</evidence>
<dbReference type="EMBL" id="JFKE01000003">
    <property type="protein sequence ID" value="KAJ56027.1"/>
    <property type="molecule type" value="Genomic_DNA"/>
</dbReference>
<evidence type="ECO:0000313" key="2">
    <source>
        <dbReference type="Proteomes" id="UP000026249"/>
    </source>
</evidence>
<dbReference type="OrthoDB" id="7335506at2"/>
<dbReference type="Gene3D" id="2.70.98.10">
    <property type="match status" value="1"/>
</dbReference>
<dbReference type="RefSeq" id="WP_051588164.1">
    <property type="nucleotide sequence ID" value="NZ_JFKE01000003.1"/>
</dbReference>
<sequence length="360" mass="38732">MSQMFTLSNNHGSITIDPALGQLFEVFLTDGERLIAPLNRAPWVDDPAIQADPSLLPIEKRLGGDFFCAPFGGSEIDGVPNHGHTANSPWDIEAREAAQVTMRSAFPILGATVRKRVQLGADAPLIYQEHWIEGGEGKLPVAHHPMTRLAGRGRLSCSPKRMIRGRKTPLDPGFNRLAVGVQTQDLTAFPAADGGTVDLTHQPIGTRHEDMVVMIEAEDSLLGWTAILREAEDDIVFVLKHPRILPSTMLWFSNGARDYAPWNGQHTGVIGIEDGRALGGEPGSNAAGPNPVNALGVPTVFDLSPGTTHRIPHVIGAIARPAGWDMVENIEIDGAHLILTGSNGAQYGLPFHAGFFEEDG</sequence>
<dbReference type="InterPro" id="IPR014718">
    <property type="entry name" value="GH-type_carb-bd"/>
</dbReference>
<organism evidence="1 2">
    <name type="scientific">Actibacterium mucosum KCTC 23349</name>
    <dbReference type="NCBI Taxonomy" id="1454373"/>
    <lineage>
        <taxon>Bacteria</taxon>
        <taxon>Pseudomonadati</taxon>
        <taxon>Pseudomonadota</taxon>
        <taxon>Alphaproteobacteria</taxon>
        <taxon>Rhodobacterales</taxon>
        <taxon>Roseobacteraceae</taxon>
        <taxon>Actibacterium</taxon>
    </lineage>
</organism>
<dbReference type="STRING" id="1454373.ACMU_09700"/>
<name>A0A037ZKF3_9RHOB</name>
<reference evidence="1 2" key="1">
    <citation type="submission" date="2014-03" db="EMBL/GenBank/DDBJ databases">
        <title>Draft Genome Sequence of Actibacterium mucosum KCTC 23349, a Marine Alphaproteobacterium with Complex Ionic Requirements Isolated from Mediterranean Seawater at Malvarrosa Beach, Valencia, Spain.</title>
        <authorList>
            <person name="Arahal D.R."/>
            <person name="Shao Z."/>
            <person name="Lai Q."/>
            <person name="Pujalte M.J."/>
        </authorList>
    </citation>
    <scope>NUCLEOTIDE SEQUENCE [LARGE SCALE GENOMIC DNA]</scope>
    <source>
        <strain evidence="1 2">KCTC 23349</strain>
    </source>
</reference>
<accession>A0A037ZKF3</accession>
<protein>
    <submittedName>
        <fullName evidence="1">Uncharacterized protein</fullName>
    </submittedName>
</protein>
<gene>
    <name evidence="1" type="ORF">ACMU_09700</name>
</gene>
<comment type="caution">
    <text evidence="1">The sequence shown here is derived from an EMBL/GenBank/DDBJ whole genome shotgun (WGS) entry which is preliminary data.</text>
</comment>
<dbReference type="AlphaFoldDB" id="A0A037ZKF3"/>
<keyword evidence="2" id="KW-1185">Reference proteome</keyword>
<proteinExistence type="predicted"/>
<dbReference type="Proteomes" id="UP000026249">
    <property type="component" value="Unassembled WGS sequence"/>
</dbReference>
<dbReference type="GO" id="GO:0030246">
    <property type="term" value="F:carbohydrate binding"/>
    <property type="evidence" value="ECO:0007669"/>
    <property type="project" value="InterPro"/>
</dbReference>